<organism evidence="7 8">
    <name type="scientific">Ditylenchus dipsaci</name>
    <dbReference type="NCBI Taxonomy" id="166011"/>
    <lineage>
        <taxon>Eukaryota</taxon>
        <taxon>Metazoa</taxon>
        <taxon>Ecdysozoa</taxon>
        <taxon>Nematoda</taxon>
        <taxon>Chromadorea</taxon>
        <taxon>Rhabditida</taxon>
        <taxon>Tylenchina</taxon>
        <taxon>Tylenchomorpha</taxon>
        <taxon>Sphaerularioidea</taxon>
        <taxon>Anguinidae</taxon>
        <taxon>Anguininae</taxon>
        <taxon>Ditylenchus</taxon>
    </lineage>
</organism>
<proteinExistence type="predicted"/>
<dbReference type="InterPro" id="IPR005828">
    <property type="entry name" value="MFS_sugar_transport-like"/>
</dbReference>
<keyword evidence="7" id="KW-1185">Reference proteome</keyword>
<dbReference type="SUPFAM" id="SSF103473">
    <property type="entry name" value="MFS general substrate transporter"/>
    <property type="match status" value="1"/>
</dbReference>
<protein>
    <submittedName>
        <fullName evidence="8">Major facilitator superfamily (MFS) profile domain-containing protein</fullName>
    </submittedName>
</protein>
<keyword evidence="3 5" id="KW-1133">Transmembrane helix</keyword>
<feature type="transmembrane region" description="Helical" evidence="5">
    <location>
        <begin position="56"/>
        <end position="80"/>
    </location>
</feature>
<dbReference type="PROSITE" id="PS50850">
    <property type="entry name" value="MFS"/>
    <property type="match status" value="1"/>
</dbReference>
<dbReference type="AlphaFoldDB" id="A0A915DUJ4"/>
<dbReference type="WBParaSite" id="jg23333">
    <property type="protein sequence ID" value="jg23333"/>
    <property type="gene ID" value="jg23333"/>
</dbReference>
<sequence>MLTLLAVSLITLAVKFEVVMMLLLGRFLSALSSGISMCALILFLQEISSAEMRGQLSFFAEMAFVSMNALGVIMGMSSVLGNHLTYLVALALVPAIVSIVILLPLHETPKYLLLKRKDKTSATSAINFYLGTS</sequence>
<keyword evidence="4 5" id="KW-0472">Membrane</keyword>
<evidence type="ECO:0000259" key="6">
    <source>
        <dbReference type="PROSITE" id="PS50850"/>
    </source>
</evidence>
<accession>A0A915DUJ4</accession>
<dbReference type="GO" id="GO:0016020">
    <property type="term" value="C:membrane"/>
    <property type="evidence" value="ECO:0007669"/>
    <property type="project" value="UniProtKB-SubCell"/>
</dbReference>
<dbReference type="Pfam" id="PF00083">
    <property type="entry name" value="Sugar_tr"/>
    <property type="match status" value="1"/>
</dbReference>
<dbReference type="Gene3D" id="1.20.1250.20">
    <property type="entry name" value="MFS general substrate transporter like domains"/>
    <property type="match status" value="1"/>
</dbReference>
<evidence type="ECO:0000256" key="4">
    <source>
        <dbReference type="ARBA" id="ARBA00023136"/>
    </source>
</evidence>
<evidence type="ECO:0000256" key="5">
    <source>
        <dbReference type="SAM" id="Phobius"/>
    </source>
</evidence>
<evidence type="ECO:0000313" key="7">
    <source>
        <dbReference type="Proteomes" id="UP000887574"/>
    </source>
</evidence>
<evidence type="ECO:0000256" key="3">
    <source>
        <dbReference type="ARBA" id="ARBA00022989"/>
    </source>
</evidence>
<dbReference type="InterPro" id="IPR045263">
    <property type="entry name" value="GLUT"/>
</dbReference>
<dbReference type="InterPro" id="IPR020846">
    <property type="entry name" value="MFS_dom"/>
</dbReference>
<reference evidence="8" key="1">
    <citation type="submission" date="2022-11" db="UniProtKB">
        <authorList>
            <consortium name="WormBaseParasite"/>
        </authorList>
    </citation>
    <scope>IDENTIFICATION</scope>
</reference>
<evidence type="ECO:0000256" key="2">
    <source>
        <dbReference type="ARBA" id="ARBA00022692"/>
    </source>
</evidence>
<evidence type="ECO:0000313" key="8">
    <source>
        <dbReference type="WBParaSite" id="jg23333"/>
    </source>
</evidence>
<feature type="transmembrane region" description="Helical" evidence="5">
    <location>
        <begin position="23"/>
        <end position="44"/>
    </location>
</feature>
<feature type="transmembrane region" description="Helical" evidence="5">
    <location>
        <begin position="86"/>
        <end position="105"/>
    </location>
</feature>
<name>A0A915DUJ4_9BILA</name>
<dbReference type="PANTHER" id="PTHR23503:SF108">
    <property type="entry name" value="MAJOR FACILITATOR SUPERFAMILY (MFS) PROFILE DOMAIN-CONTAINING PROTEIN"/>
    <property type="match status" value="1"/>
</dbReference>
<evidence type="ECO:0000256" key="1">
    <source>
        <dbReference type="ARBA" id="ARBA00004141"/>
    </source>
</evidence>
<feature type="domain" description="Major facilitator superfamily (MFS) profile" evidence="6">
    <location>
        <begin position="1"/>
        <end position="133"/>
    </location>
</feature>
<dbReference type="Proteomes" id="UP000887574">
    <property type="component" value="Unplaced"/>
</dbReference>
<keyword evidence="2 5" id="KW-0812">Transmembrane</keyword>
<dbReference type="GO" id="GO:0015149">
    <property type="term" value="F:hexose transmembrane transporter activity"/>
    <property type="evidence" value="ECO:0007669"/>
    <property type="project" value="TreeGrafter"/>
</dbReference>
<dbReference type="PANTHER" id="PTHR23503">
    <property type="entry name" value="SOLUTE CARRIER FAMILY 2"/>
    <property type="match status" value="1"/>
</dbReference>
<dbReference type="InterPro" id="IPR036259">
    <property type="entry name" value="MFS_trans_sf"/>
</dbReference>
<comment type="subcellular location">
    <subcellularLocation>
        <location evidence="1">Membrane</location>
        <topology evidence="1">Multi-pass membrane protein</topology>
    </subcellularLocation>
</comment>